<reference evidence="2 3" key="2">
    <citation type="journal article" date="2013" name="Plant Cell Physiol.">
        <title>Rice Annotation Project Database (RAP-DB): an integrative and interactive database for rice genomics.</title>
        <authorList>
            <person name="Sakai H."/>
            <person name="Lee S.S."/>
            <person name="Tanaka T."/>
            <person name="Numa H."/>
            <person name="Kim J."/>
            <person name="Kawahara Y."/>
            <person name="Wakimoto H."/>
            <person name="Yang C.C."/>
            <person name="Iwamoto M."/>
            <person name="Abe T."/>
            <person name="Yamada Y."/>
            <person name="Muto A."/>
            <person name="Inokuchi H."/>
            <person name="Ikemura T."/>
            <person name="Matsumoto T."/>
            <person name="Sasaki T."/>
            <person name="Itoh T."/>
        </authorList>
    </citation>
    <scope>NUCLEOTIDE SEQUENCE [LARGE SCALE GENOMIC DNA]</scope>
    <source>
        <strain evidence="3">cv. Nipponbare</strain>
    </source>
</reference>
<reference evidence="2 3" key="3">
    <citation type="journal article" date="2013" name="Rice">
        <title>Improvement of the Oryza sativa Nipponbare reference genome using next generation sequence and optical map data.</title>
        <authorList>
            <person name="Kawahara Y."/>
            <person name="de la Bastide M."/>
            <person name="Hamilton J.P."/>
            <person name="Kanamori H."/>
            <person name="McCombie W.R."/>
            <person name="Ouyang S."/>
            <person name="Schwartz D.C."/>
            <person name="Tanaka T."/>
            <person name="Wu J."/>
            <person name="Zhou S."/>
            <person name="Childs K.L."/>
            <person name="Davidson R.M."/>
            <person name="Lin H."/>
            <person name="Quesada-Ocampo L."/>
            <person name="Vaillancourt B."/>
            <person name="Sakai H."/>
            <person name="Lee S.S."/>
            <person name="Kim J."/>
            <person name="Numa H."/>
            <person name="Itoh T."/>
            <person name="Buell C.R."/>
            <person name="Matsumoto T."/>
        </authorList>
    </citation>
    <scope>NUCLEOTIDE SEQUENCE [LARGE SCALE GENOMIC DNA]</scope>
    <source>
        <strain evidence="3">cv. Nipponbare</strain>
    </source>
</reference>
<protein>
    <submittedName>
        <fullName evidence="2">Os02g0703050 protein</fullName>
    </submittedName>
</protein>
<gene>
    <name evidence="2" type="ordered locus">Os02g0703050</name>
    <name evidence="2" type="ORF">OSNPB_020703050</name>
</gene>
<feature type="compositionally biased region" description="Basic and acidic residues" evidence="1">
    <location>
        <begin position="20"/>
        <end position="36"/>
    </location>
</feature>
<keyword evidence="3" id="KW-1185">Reference proteome</keyword>
<dbReference type="EMBL" id="AP014958">
    <property type="protein sequence ID" value="BAS80491.1"/>
    <property type="molecule type" value="Genomic_DNA"/>
</dbReference>
<organism evidence="2 3">
    <name type="scientific">Oryza sativa subsp. japonica</name>
    <name type="common">Rice</name>
    <dbReference type="NCBI Taxonomy" id="39947"/>
    <lineage>
        <taxon>Eukaryota</taxon>
        <taxon>Viridiplantae</taxon>
        <taxon>Streptophyta</taxon>
        <taxon>Embryophyta</taxon>
        <taxon>Tracheophyta</taxon>
        <taxon>Spermatophyta</taxon>
        <taxon>Magnoliopsida</taxon>
        <taxon>Liliopsida</taxon>
        <taxon>Poales</taxon>
        <taxon>Poaceae</taxon>
        <taxon>BOP clade</taxon>
        <taxon>Oryzoideae</taxon>
        <taxon>Oryzeae</taxon>
        <taxon>Oryzinae</taxon>
        <taxon>Oryza</taxon>
        <taxon>Oryza sativa</taxon>
    </lineage>
</organism>
<reference evidence="3" key="1">
    <citation type="journal article" date="2005" name="Nature">
        <title>The map-based sequence of the rice genome.</title>
        <authorList>
            <consortium name="International rice genome sequencing project (IRGSP)"/>
            <person name="Matsumoto T."/>
            <person name="Wu J."/>
            <person name="Kanamori H."/>
            <person name="Katayose Y."/>
            <person name="Fujisawa M."/>
            <person name="Namiki N."/>
            <person name="Mizuno H."/>
            <person name="Yamamoto K."/>
            <person name="Antonio B.A."/>
            <person name="Baba T."/>
            <person name="Sakata K."/>
            <person name="Nagamura Y."/>
            <person name="Aoki H."/>
            <person name="Arikawa K."/>
            <person name="Arita K."/>
            <person name="Bito T."/>
            <person name="Chiden Y."/>
            <person name="Fujitsuka N."/>
            <person name="Fukunaka R."/>
            <person name="Hamada M."/>
            <person name="Harada C."/>
            <person name="Hayashi A."/>
            <person name="Hijishita S."/>
            <person name="Honda M."/>
            <person name="Hosokawa S."/>
            <person name="Ichikawa Y."/>
            <person name="Idonuma A."/>
            <person name="Iijima M."/>
            <person name="Ikeda M."/>
            <person name="Ikeno M."/>
            <person name="Ito K."/>
            <person name="Ito S."/>
            <person name="Ito T."/>
            <person name="Ito Y."/>
            <person name="Ito Y."/>
            <person name="Iwabuchi A."/>
            <person name="Kamiya K."/>
            <person name="Karasawa W."/>
            <person name="Kurita K."/>
            <person name="Katagiri S."/>
            <person name="Kikuta A."/>
            <person name="Kobayashi H."/>
            <person name="Kobayashi N."/>
            <person name="Machita K."/>
            <person name="Maehara T."/>
            <person name="Masukawa M."/>
            <person name="Mizubayashi T."/>
            <person name="Mukai Y."/>
            <person name="Nagasaki H."/>
            <person name="Nagata Y."/>
            <person name="Naito S."/>
            <person name="Nakashima M."/>
            <person name="Nakama Y."/>
            <person name="Nakamichi Y."/>
            <person name="Nakamura M."/>
            <person name="Meguro A."/>
            <person name="Negishi M."/>
            <person name="Ohta I."/>
            <person name="Ohta T."/>
            <person name="Okamoto M."/>
            <person name="Ono N."/>
            <person name="Saji S."/>
            <person name="Sakaguchi M."/>
            <person name="Sakai K."/>
            <person name="Shibata M."/>
            <person name="Shimokawa T."/>
            <person name="Song J."/>
            <person name="Takazaki Y."/>
            <person name="Terasawa K."/>
            <person name="Tsugane M."/>
            <person name="Tsuji K."/>
            <person name="Ueda S."/>
            <person name="Waki K."/>
            <person name="Yamagata H."/>
            <person name="Yamamoto M."/>
            <person name="Yamamoto S."/>
            <person name="Yamane H."/>
            <person name="Yoshiki S."/>
            <person name="Yoshihara R."/>
            <person name="Yukawa K."/>
            <person name="Zhong H."/>
            <person name="Yano M."/>
            <person name="Yuan Q."/>
            <person name="Ouyang S."/>
            <person name="Liu J."/>
            <person name="Jones K.M."/>
            <person name="Gansberger K."/>
            <person name="Moffat K."/>
            <person name="Hill J."/>
            <person name="Bera J."/>
            <person name="Fadrosh D."/>
            <person name="Jin S."/>
            <person name="Johri S."/>
            <person name="Kim M."/>
            <person name="Overton L."/>
            <person name="Reardon M."/>
            <person name="Tsitrin T."/>
            <person name="Vuong H."/>
            <person name="Weaver B."/>
            <person name="Ciecko A."/>
            <person name="Tallon L."/>
            <person name="Jackson J."/>
            <person name="Pai G."/>
            <person name="Aken S.V."/>
            <person name="Utterback T."/>
            <person name="Reidmuller S."/>
            <person name="Feldblyum T."/>
            <person name="Hsiao J."/>
            <person name="Zismann V."/>
            <person name="Iobst S."/>
            <person name="de Vazeille A.R."/>
            <person name="Buell C.R."/>
            <person name="Ying K."/>
            <person name="Li Y."/>
            <person name="Lu T."/>
            <person name="Huang Y."/>
            <person name="Zhao Q."/>
            <person name="Feng Q."/>
            <person name="Zhang L."/>
            <person name="Zhu J."/>
            <person name="Weng Q."/>
            <person name="Mu J."/>
            <person name="Lu Y."/>
            <person name="Fan D."/>
            <person name="Liu Y."/>
            <person name="Guan J."/>
            <person name="Zhang Y."/>
            <person name="Yu S."/>
            <person name="Liu X."/>
            <person name="Zhang Y."/>
            <person name="Hong G."/>
            <person name="Han B."/>
            <person name="Choisne N."/>
            <person name="Demange N."/>
            <person name="Orjeda G."/>
            <person name="Samain S."/>
            <person name="Cattolico L."/>
            <person name="Pelletier E."/>
            <person name="Couloux A."/>
            <person name="Segurens B."/>
            <person name="Wincker P."/>
            <person name="D'Hont A."/>
            <person name="Scarpelli C."/>
            <person name="Weissenbach J."/>
            <person name="Salanoubat M."/>
            <person name="Quetier F."/>
            <person name="Yu Y."/>
            <person name="Kim H.R."/>
            <person name="Rambo T."/>
            <person name="Currie J."/>
            <person name="Collura K."/>
            <person name="Luo M."/>
            <person name="Yang T."/>
            <person name="Ammiraju J.S.S."/>
            <person name="Engler F."/>
            <person name="Soderlund C."/>
            <person name="Wing R.A."/>
            <person name="Palmer L.E."/>
            <person name="de la Bastide M."/>
            <person name="Spiegel L."/>
            <person name="Nascimento L."/>
            <person name="Zutavern T."/>
            <person name="O'Shaughnessy A."/>
            <person name="Dike S."/>
            <person name="Dedhia N."/>
            <person name="Preston R."/>
            <person name="Balija V."/>
            <person name="McCombie W.R."/>
            <person name="Chow T."/>
            <person name="Chen H."/>
            <person name="Chung M."/>
            <person name="Chen C."/>
            <person name="Shaw J."/>
            <person name="Wu H."/>
            <person name="Hsiao K."/>
            <person name="Chao Y."/>
            <person name="Chu M."/>
            <person name="Cheng C."/>
            <person name="Hour A."/>
            <person name="Lee P."/>
            <person name="Lin S."/>
            <person name="Lin Y."/>
            <person name="Liou J."/>
            <person name="Liu S."/>
            <person name="Hsing Y."/>
            <person name="Raghuvanshi S."/>
            <person name="Mohanty A."/>
            <person name="Bharti A.K."/>
            <person name="Gaur A."/>
            <person name="Gupta V."/>
            <person name="Kumar D."/>
            <person name="Ravi V."/>
            <person name="Vij S."/>
            <person name="Kapur A."/>
            <person name="Khurana P."/>
            <person name="Khurana P."/>
            <person name="Khurana J.P."/>
            <person name="Tyagi A.K."/>
            <person name="Gaikwad K."/>
            <person name="Singh A."/>
            <person name="Dalal V."/>
            <person name="Srivastava S."/>
            <person name="Dixit A."/>
            <person name="Pal A.K."/>
            <person name="Ghazi I.A."/>
            <person name="Yadav M."/>
            <person name="Pandit A."/>
            <person name="Bhargava A."/>
            <person name="Sureshbabu K."/>
            <person name="Batra K."/>
            <person name="Sharma T.R."/>
            <person name="Mohapatra T."/>
            <person name="Singh N.K."/>
            <person name="Messing J."/>
            <person name="Nelson A.B."/>
            <person name="Fuks G."/>
            <person name="Kavchok S."/>
            <person name="Keizer G."/>
            <person name="Linton E."/>
            <person name="Llaca V."/>
            <person name="Song R."/>
            <person name="Tanyolac B."/>
            <person name="Young S."/>
            <person name="Ho-Il K."/>
            <person name="Hahn J.H."/>
            <person name="Sangsakoo G."/>
            <person name="Vanavichit A."/>
            <person name="de Mattos Luiz.A.T."/>
            <person name="Zimmer P.D."/>
            <person name="Malone G."/>
            <person name="Dellagostin O."/>
            <person name="de Oliveira A.C."/>
            <person name="Bevan M."/>
            <person name="Bancroft I."/>
            <person name="Minx P."/>
            <person name="Cordum H."/>
            <person name="Wilson R."/>
            <person name="Cheng Z."/>
            <person name="Jin W."/>
            <person name="Jiang J."/>
            <person name="Leong S.A."/>
            <person name="Iwama H."/>
            <person name="Gojobori T."/>
            <person name="Itoh T."/>
            <person name="Niimura Y."/>
            <person name="Fujii Y."/>
            <person name="Habara T."/>
            <person name="Sakai H."/>
            <person name="Sato Y."/>
            <person name="Wilson G."/>
            <person name="Kumar K."/>
            <person name="McCouch S."/>
            <person name="Juretic N."/>
            <person name="Hoen D."/>
            <person name="Wright S."/>
            <person name="Bruskiewich R."/>
            <person name="Bureau T."/>
            <person name="Miyao A."/>
            <person name="Hirochika H."/>
            <person name="Nishikawa T."/>
            <person name="Kadowaki K."/>
            <person name="Sugiura M."/>
            <person name="Burr B."/>
            <person name="Sasaki T."/>
        </authorList>
    </citation>
    <scope>NUCLEOTIDE SEQUENCE [LARGE SCALE GENOMIC DNA]</scope>
    <source>
        <strain evidence="3">cv. Nipponbare</strain>
    </source>
</reference>
<sequence length="116" mass="11706">MGRTETGGAAAREAALDGGGRAEGKRDGLWAERTASERTSMAGGGGGRNGGGGRRRSVAAYSAGRVVVGGESGTQSGQSERARRSCRWFPSPPSHSLEEPSVVACRSGGNGRSGGR</sequence>
<dbReference type="InParanoid" id="A0A0P0VNH0"/>
<evidence type="ECO:0000313" key="2">
    <source>
        <dbReference type="EMBL" id="BAS80491.1"/>
    </source>
</evidence>
<dbReference type="Proteomes" id="UP000059680">
    <property type="component" value="Chromosome 2"/>
</dbReference>
<feature type="region of interest" description="Disordered" evidence="1">
    <location>
        <begin position="1"/>
        <end position="116"/>
    </location>
</feature>
<feature type="compositionally biased region" description="Low complexity" evidence="1">
    <location>
        <begin position="58"/>
        <end position="79"/>
    </location>
</feature>
<name>A0A0P0VNH0_ORYSJ</name>
<feature type="compositionally biased region" description="Low complexity" evidence="1">
    <location>
        <begin position="1"/>
        <end position="13"/>
    </location>
</feature>
<evidence type="ECO:0000256" key="1">
    <source>
        <dbReference type="SAM" id="MobiDB-lite"/>
    </source>
</evidence>
<dbReference type="AlphaFoldDB" id="A0A0P0VNH0"/>
<feature type="compositionally biased region" description="Gly residues" evidence="1">
    <location>
        <begin position="42"/>
        <end position="52"/>
    </location>
</feature>
<accession>A0A0P0VNH0</accession>
<dbReference type="PaxDb" id="39947-A0A0P0VNH0"/>
<proteinExistence type="predicted"/>
<evidence type="ECO:0000313" key="3">
    <source>
        <dbReference type="Proteomes" id="UP000059680"/>
    </source>
</evidence>